<reference evidence="6" key="1">
    <citation type="journal article" date="2019" name="Int. J. Syst. Evol. Microbiol.">
        <title>The Global Catalogue of Microorganisms (GCM) 10K type strain sequencing project: providing services to taxonomists for standard genome sequencing and annotation.</title>
        <authorList>
            <consortium name="The Broad Institute Genomics Platform"/>
            <consortium name="The Broad Institute Genome Sequencing Center for Infectious Disease"/>
            <person name="Wu L."/>
            <person name="Ma J."/>
        </authorList>
    </citation>
    <scope>NUCLEOTIDE SEQUENCE [LARGE SCALE GENOMIC DNA]</scope>
    <source>
        <strain evidence="6">JCM 14283</strain>
    </source>
</reference>
<evidence type="ECO:0000256" key="1">
    <source>
        <dbReference type="ARBA" id="ARBA00023015"/>
    </source>
</evidence>
<feature type="domain" description="ANTAR" evidence="4">
    <location>
        <begin position="128"/>
        <end position="189"/>
    </location>
</feature>
<feature type="region of interest" description="Disordered" evidence="3">
    <location>
        <begin position="1"/>
        <end position="46"/>
    </location>
</feature>
<feature type="compositionally biased region" description="Basic residues" evidence="3">
    <location>
        <begin position="1"/>
        <end position="16"/>
    </location>
</feature>
<dbReference type="SUPFAM" id="SSF55781">
    <property type="entry name" value="GAF domain-like"/>
    <property type="match status" value="1"/>
</dbReference>
<comment type="caution">
    <text evidence="5">The sequence shown here is derived from an EMBL/GenBank/DDBJ whole genome shotgun (WGS) entry which is preliminary data.</text>
</comment>
<keyword evidence="2" id="KW-0804">Transcription</keyword>
<dbReference type="Proteomes" id="UP001501285">
    <property type="component" value="Unassembled WGS sequence"/>
</dbReference>
<dbReference type="InterPro" id="IPR011006">
    <property type="entry name" value="CheY-like_superfamily"/>
</dbReference>
<dbReference type="Gene3D" id="3.30.450.40">
    <property type="match status" value="1"/>
</dbReference>
<sequence length="195" mass="20967">MCVRHRRQRLMRRRGPRPSSTALPAAVSPTAPSDSRRAGWRAPAQTAETVEFSSEDPLDEGQWQLFAQAGAAAGVRSTLSLPIMDGDRVTAGVNLYGAQPGTFDGRQEQLAQLFGAWAPGAVANADLSFDTRLQAARAPARLQDLETVDQAVGMLMARHRIGAQHVRRRLEEAVARAGVPVVAVARAVHTGDHFA</sequence>
<evidence type="ECO:0000256" key="3">
    <source>
        <dbReference type="SAM" id="MobiDB-lite"/>
    </source>
</evidence>
<dbReference type="SUPFAM" id="SSF52172">
    <property type="entry name" value="CheY-like"/>
    <property type="match status" value="1"/>
</dbReference>
<keyword evidence="1" id="KW-0805">Transcription regulation</keyword>
<dbReference type="EMBL" id="BAAANB010000021">
    <property type="protein sequence ID" value="GAA2032472.1"/>
    <property type="molecule type" value="Genomic_DNA"/>
</dbReference>
<accession>A0ABP5FRB4</accession>
<dbReference type="Pfam" id="PF03861">
    <property type="entry name" value="ANTAR"/>
    <property type="match status" value="1"/>
</dbReference>
<organism evidence="5 6">
    <name type="scientific">Terrabacter terrae</name>
    <dbReference type="NCBI Taxonomy" id="318434"/>
    <lineage>
        <taxon>Bacteria</taxon>
        <taxon>Bacillati</taxon>
        <taxon>Actinomycetota</taxon>
        <taxon>Actinomycetes</taxon>
        <taxon>Micrococcales</taxon>
        <taxon>Intrasporangiaceae</taxon>
        <taxon>Terrabacter</taxon>
    </lineage>
</organism>
<dbReference type="PROSITE" id="PS50921">
    <property type="entry name" value="ANTAR"/>
    <property type="match status" value="1"/>
</dbReference>
<dbReference type="Gene3D" id="1.10.10.10">
    <property type="entry name" value="Winged helix-like DNA-binding domain superfamily/Winged helix DNA-binding domain"/>
    <property type="match status" value="1"/>
</dbReference>
<proteinExistence type="predicted"/>
<protein>
    <recommendedName>
        <fullName evidence="4">ANTAR domain-containing protein</fullName>
    </recommendedName>
</protein>
<dbReference type="InterPro" id="IPR036388">
    <property type="entry name" value="WH-like_DNA-bd_sf"/>
</dbReference>
<evidence type="ECO:0000259" key="4">
    <source>
        <dbReference type="PROSITE" id="PS50921"/>
    </source>
</evidence>
<keyword evidence="6" id="KW-1185">Reference proteome</keyword>
<gene>
    <name evidence="5" type="ORF">GCM10009740_23210</name>
</gene>
<evidence type="ECO:0000313" key="5">
    <source>
        <dbReference type="EMBL" id="GAA2032472.1"/>
    </source>
</evidence>
<name>A0ABP5FRB4_9MICO</name>
<evidence type="ECO:0000256" key="2">
    <source>
        <dbReference type="ARBA" id="ARBA00023163"/>
    </source>
</evidence>
<dbReference type="InterPro" id="IPR029016">
    <property type="entry name" value="GAF-like_dom_sf"/>
</dbReference>
<evidence type="ECO:0000313" key="6">
    <source>
        <dbReference type="Proteomes" id="UP001501285"/>
    </source>
</evidence>
<dbReference type="InterPro" id="IPR005561">
    <property type="entry name" value="ANTAR"/>
</dbReference>